<dbReference type="AlphaFoldDB" id="M2N6G0"/>
<proteinExistence type="predicted"/>
<dbReference type="Pfam" id="PF13758">
    <property type="entry name" value="Prefoldin_3"/>
    <property type="match status" value="1"/>
</dbReference>
<feature type="region of interest" description="Disordered" evidence="1">
    <location>
        <begin position="301"/>
        <end position="326"/>
    </location>
</feature>
<dbReference type="Pfam" id="PF12927">
    <property type="entry name" value="DUF3835"/>
    <property type="match status" value="1"/>
</dbReference>
<feature type="compositionally biased region" description="Polar residues" evidence="1">
    <location>
        <begin position="204"/>
        <end position="229"/>
    </location>
</feature>
<dbReference type="EMBL" id="KB445551">
    <property type="protein sequence ID" value="EMC99658.1"/>
    <property type="molecule type" value="Genomic_DNA"/>
</dbReference>
<dbReference type="Proteomes" id="UP000011761">
    <property type="component" value="Unassembled WGS sequence"/>
</dbReference>
<dbReference type="eggNOG" id="ENOG502RP8H">
    <property type="taxonomic scope" value="Eukaryota"/>
</dbReference>
<dbReference type="GO" id="GO:0000122">
    <property type="term" value="P:negative regulation of transcription by RNA polymerase II"/>
    <property type="evidence" value="ECO:0007669"/>
    <property type="project" value="TreeGrafter"/>
</dbReference>
<dbReference type="InterPro" id="IPR052255">
    <property type="entry name" value="RNA_pol_II_subunit5-mediator"/>
</dbReference>
<feature type="domain" description="DUF3835" evidence="2">
    <location>
        <begin position="595"/>
        <end position="676"/>
    </location>
</feature>
<dbReference type="GO" id="GO:0003682">
    <property type="term" value="F:chromatin binding"/>
    <property type="evidence" value="ECO:0007669"/>
    <property type="project" value="TreeGrafter"/>
</dbReference>
<evidence type="ECO:0000259" key="2">
    <source>
        <dbReference type="Pfam" id="PF12927"/>
    </source>
</evidence>
<feature type="compositionally biased region" description="Polar residues" evidence="1">
    <location>
        <begin position="310"/>
        <end position="323"/>
    </location>
</feature>
<dbReference type="GO" id="GO:0019212">
    <property type="term" value="F:phosphatase inhibitor activity"/>
    <property type="evidence" value="ECO:0007669"/>
    <property type="project" value="TreeGrafter"/>
</dbReference>
<dbReference type="GO" id="GO:0003714">
    <property type="term" value="F:transcription corepressor activity"/>
    <property type="evidence" value="ECO:0007669"/>
    <property type="project" value="TreeGrafter"/>
</dbReference>
<dbReference type="GeneID" id="19107392"/>
<dbReference type="OMA" id="LNARGMW"/>
<sequence>MDASDLSRVDQQRQALEENLKKLRQSLTYWQTFEAEYEGLKEELQDALPNVGPDALLDLTKTYQGELVNESLVRELAGLDKGSPRTALQIIRDIERRQEYVRRNVETIQRRFFEGEAKLEEFDFAATRDSATGLPLTEIEELLDDDDNVVSSRVRQPEAEQSKLVDSLRNAGLTTSDLEGGVEGGEEVAKVPLKPAITYSSPPITASHSLASTNNDQRPWPTSTLPTGDSTHDESSPERPSIRKKSVSFTADTKAVPDIIRFEHEDGKKSVSFAEKVAIAPAAPLPDTRTVQFSPKVEEIPAQPLGPASPQAQATQPGAANTEMQRDLRASFKPGDRVKTIGDDDEVITEDVVLPGSESVEHATTRREMLDYHLHEVGHVVAQMDLDDGDGYDNDDEAHDEFDDASSHWTASSVFGDEDTPSTSGFSDDEDEDEYGRTKGKVIGDDYRKQMLEMQDRLIGNLGPVPDDAELADVDAAIDPSDVRRLVIRNKRTSTSSASSDSSEKKLGGKKRVSFAEDLDVAVPGSPLLKAQKHTEGQNAPPVSDTIAERSTAESHSLPAQGTPAKATRSKKTRAVPADDADADSTASYQAGQTLADTLVERPTPAKPNLASSMHSLDPVAERRQLAEEYYRRRNDIVRQQGGFEADLDEDEELGELMEVRDGKVKKVSRFKAARIKPQ</sequence>
<evidence type="ECO:0000313" key="3">
    <source>
        <dbReference type="EMBL" id="EMC99658.1"/>
    </source>
</evidence>
<keyword evidence="4" id="KW-1185">Reference proteome</keyword>
<dbReference type="PANTHER" id="PTHR15111">
    <property type="entry name" value="RNA POLYMERASE II SUBUNIT 5-MEDIATING PROTEIN NNX3"/>
    <property type="match status" value="1"/>
</dbReference>
<gene>
    <name evidence="3" type="ORF">BAUCODRAFT_119233</name>
</gene>
<organism evidence="3 4">
    <name type="scientific">Baudoinia panamericana (strain UAMH 10762)</name>
    <name type="common">Angels' share fungus</name>
    <name type="synonym">Baudoinia compniacensis (strain UAMH 10762)</name>
    <dbReference type="NCBI Taxonomy" id="717646"/>
    <lineage>
        <taxon>Eukaryota</taxon>
        <taxon>Fungi</taxon>
        <taxon>Dikarya</taxon>
        <taxon>Ascomycota</taxon>
        <taxon>Pezizomycotina</taxon>
        <taxon>Dothideomycetes</taxon>
        <taxon>Dothideomycetidae</taxon>
        <taxon>Mycosphaerellales</taxon>
        <taxon>Teratosphaeriaceae</taxon>
        <taxon>Baudoinia</taxon>
    </lineage>
</organism>
<protein>
    <recommendedName>
        <fullName evidence="2">DUF3835 domain-containing protein</fullName>
    </recommendedName>
</protein>
<dbReference type="SUPFAM" id="SSF46579">
    <property type="entry name" value="Prefoldin"/>
    <property type="match status" value="1"/>
</dbReference>
<feature type="region of interest" description="Disordered" evidence="1">
    <location>
        <begin position="204"/>
        <end position="250"/>
    </location>
</feature>
<dbReference type="HOGENOM" id="CLU_030204_0_0_1"/>
<dbReference type="InterPro" id="IPR024325">
    <property type="entry name" value="DUF3835"/>
</dbReference>
<feature type="region of interest" description="Disordered" evidence="1">
    <location>
        <begin position="385"/>
        <end position="442"/>
    </location>
</feature>
<dbReference type="OrthoDB" id="21413at2759"/>
<name>M2N6G0_BAUPA</name>
<feature type="compositionally biased region" description="Basic and acidic residues" evidence="1">
    <location>
        <begin position="230"/>
        <end position="241"/>
    </location>
</feature>
<reference evidence="3 4" key="1">
    <citation type="journal article" date="2012" name="PLoS Pathog.">
        <title>Diverse lifestyles and strategies of plant pathogenesis encoded in the genomes of eighteen Dothideomycetes fungi.</title>
        <authorList>
            <person name="Ohm R.A."/>
            <person name="Feau N."/>
            <person name="Henrissat B."/>
            <person name="Schoch C.L."/>
            <person name="Horwitz B.A."/>
            <person name="Barry K.W."/>
            <person name="Condon B.J."/>
            <person name="Copeland A.C."/>
            <person name="Dhillon B."/>
            <person name="Glaser F."/>
            <person name="Hesse C.N."/>
            <person name="Kosti I."/>
            <person name="LaButti K."/>
            <person name="Lindquist E.A."/>
            <person name="Lucas S."/>
            <person name="Salamov A.A."/>
            <person name="Bradshaw R.E."/>
            <person name="Ciuffetti L."/>
            <person name="Hamelin R.C."/>
            <person name="Kema G.H.J."/>
            <person name="Lawrence C."/>
            <person name="Scott J.A."/>
            <person name="Spatafora J.W."/>
            <person name="Turgeon B.G."/>
            <person name="de Wit P.J.G.M."/>
            <person name="Zhong S."/>
            <person name="Goodwin S.B."/>
            <person name="Grigoriev I.V."/>
        </authorList>
    </citation>
    <scope>NUCLEOTIDE SEQUENCE [LARGE SCALE GENOMIC DNA]</scope>
    <source>
        <strain evidence="3 4">UAMH 10762</strain>
    </source>
</reference>
<feature type="compositionally biased region" description="Acidic residues" evidence="1">
    <location>
        <begin position="385"/>
        <end position="404"/>
    </location>
</feature>
<accession>M2N6G0</accession>
<evidence type="ECO:0000256" key="1">
    <source>
        <dbReference type="SAM" id="MobiDB-lite"/>
    </source>
</evidence>
<dbReference type="RefSeq" id="XP_007673265.1">
    <property type="nucleotide sequence ID" value="XM_007675075.1"/>
</dbReference>
<dbReference type="InterPro" id="IPR039553">
    <property type="entry name" value="Prefoldin-like"/>
</dbReference>
<feature type="region of interest" description="Disordered" evidence="1">
    <location>
        <begin position="152"/>
        <end position="186"/>
    </location>
</feature>
<feature type="region of interest" description="Disordered" evidence="1">
    <location>
        <begin position="475"/>
        <end position="621"/>
    </location>
</feature>
<dbReference type="KEGG" id="bcom:BAUCODRAFT_119233"/>
<dbReference type="PANTHER" id="PTHR15111:SF0">
    <property type="entry name" value="UNCONVENTIONAL PREFOLDIN RPB5 INTERACTOR 1"/>
    <property type="match status" value="1"/>
</dbReference>
<evidence type="ECO:0000313" key="4">
    <source>
        <dbReference type="Proteomes" id="UP000011761"/>
    </source>
</evidence>